<comment type="similarity">
    <text evidence="2 8">Belongs to the Tim17/Tim22/Tim23 family.</text>
</comment>
<evidence type="ECO:0000256" key="5">
    <source>
        <dbReference type="ARBA" id="ARBA00022989"/>
    </source>
</evidence>
<evidence type="ECO:0000256" key="7">
    <source>
        <dbReference type="ARBA" id="ARBA00023136"/>
    </source>
</evidence>
<keyword evidence="8" id="KW-0811">Translocation</keyword>
<dbReference type="GO" id="GO:0042721">
    <property type="term" value="C:TIM22 mitochondrial import inner membrane insertion complex"/>
    <property type="evidence" value="ECO:0007669"/>
    <property type="project" value="UniProtKB-UniRule"/>
</dbReference>
<keyword evidence="3" id="KW-0812">Transmembrane</keyword>
<dbReference type="EMBL" id="BEYU01000040">
    <property type="protein sequence ID" value="GBG28415.1"/>
    <property type="molecule type" value="Genomic_DNA"/>
</dbReference>
<dbReference type="PANTHER" id="PTHR14110:SF0">
    <property type="entry name" value="MITOCHONDRIAL IMPORT INNER MEMBRANE TRANSLOCASE SUBUNIT TIM22"/>
    <property type="match status" value="1"/>
</dbReference>
<dbReference type="OrthoDB" id="75343at2759"/>
<organism evidence="9 10">
    <name type="scientific">Hondaea fermentalgiana</name>
    <dbReference type="NCBI Taxonomy" id="2315210"/>
    <lineage>
        <taxon>Eukaryota</taxon>
        <taxon>Sar</taxon>
        <taxon>Stramenopiles</taxon>
        <taxon>Bigyra</taxon>
        <taxon>Labyrinthulomycetes</taxon>
        <taxon>Thraustochytrida</taxon>
        <taxon>Thraustochytriidae</taxon>
        <taxon>Hondaea</taxon>
    </lineage>
</organism>
<keyword evidence="10" id="KW-1185">Reference proteome</keyword>
<keyword evidence="5" id="KW-1133">Transmembrane helix</keyword>
<comment type="function">
    <text evidence="8">Essential core component of the TIM22 complex, a complex that mediates the import and insertion of multi-pass transmembrane proteins into the mitochondrial inner membrane. In the TIM22 complex, it constitutes the voltage-activated and signal-gated channel. Forms a twin-pore translocase that uses the membrane potential as external driving force in 2 voltage-dependent steps.</text>
</comment>
<evidence type="ECO:0000313" key="10">
    <source>
        <dbReference type="Proteomes" id="UP000241890"/>
    </source>
</evidence>
<keyword evidence="8" id="KW-0653">Protein transport</keyword>
<evidence type="ECO:0000256" key="6">
    <source>
        <dbReference type="ARBA" id="ARBA00023128"/>
    </source>
</evidence>
<protein>
    <recommendedName>
        <fullName evidence="8">Mitochondrial import inner membrane translocase subunit TIM22</fullName>
    </recommendedName>
</protein>
<evidence type="ECO:0000256" key="1">
    <source>
        <dbReference type="ARBA" id="ARBA00004448"/>
    </source>
</evidence>
<reference evidence="9 10" key="1">
    <citation type="submission" date="2017-12" db="EMBL/GenBank/DDBJ databases">
        <title>Sequencing, de novo assembly and annotation of complete genome of a new Thraustochytrid species, strain FCC1311.</title>
        <authorList>
            <person name="Sedici K."/>
            <person name="Godart F."/>
            <person name="Aiese Cigliano R."/>
            <person name="Sanseverino W."/>
            <person name="Barakat M."/>
            <person name="Ortet P."/>
            <person name="Marechal E."/>
            <person name="Cagnac O."/>
            <person name="Amato A."/>
        </authorList>
    </citation>
    <scope>NUCLEOTIDE SEQUENCE [LARGE SCALE GENOMIC DNA]</scope>
</reference>
<dbReference type="AlphaFoldDB" id="A0A2R5GCW5"/>
<name>A0A2R5GCW5_9STRA</name>
<keyword evidence="6 8" id="KW-0496">Mitochondrion</keyword>
<comment type="subunit">
    <text evidence="8">Component of the TIM22 complex.</text>
</comment>
<keyword evidence="7" id="KW-0472">Membrane</keyword>
<evidence type="ECO:0000313" key="9">
    <source>
        <dbReference type="EMBL" id="GBG28415.1"/>
    </source>
</evidence>
<keyword evidence="8" id="KW-0813">Transport</keyword>
<dbReference type="InParanoid" id="A0A2R5GCW5"/>
<sequence>MMTQSQDPTIFTEACVVRAVGSGAVGGLMGAAMGLVLGGYGSIAPPVSMPGVPDPPKVPMKWQLRDSWYSTARRMRRWGKNFGSVTIVFSGVECCIEKYRAQHDIYNGVSAGCITGAVLAAGQGPAGMCIGCAGFAAFSAAVESIMGH</sequence>
<evidence type="ECO:0000256" key="3">
    <source>
        <dbReference type="ARBA" id="ARBA00022692"/>
    </source>
</evidence>
<dbReference type="Pfam" id="PF02466">
    <property type="entry name" value="Tim17"/>
    <property type="match status" value="1"/>
</dbReference>
<evidence type="ECO:0000256" key="8">
    <source>
        <dbReference type="RuleBase" id="RU367038"/>
    </source>
</evidence>
<accession>A0A2R5GCW5</accession>
<dbReference type="GO" id="GO:0045039">
    <property type="term" value="P:protein insertion into mitochondrial inner membrane"/>
    <property type="evidence" value="ECO:0007669"/>
    <property type="project" value="UniProtKB-UniRule"/>
</dbReference>
<evidence type="ECO:0000256" key="2">
    <source>
        <dbReference type="ARBA" id="ARBA00008444"/>
    </source>
</evidence>
<dbReference type="GO" id="GO:0030943">
    <property type="term" value="F:mitochondrion targeting sequence binding"/>
    <property type="evidence" value="ECO:0007669"/>
    <property type="project" value="TreeGrafter"/>
</dbReference>
<comment type="subcellular location">
    <subcellularLocation>
        <location evidence="1 8">Mitochondrion inner membrane</location>
        <topology evidence="1 8">Multi-pass membrane protein</topology>
    </subcellularLocation>
</comment>
<comment type="caution">
    <text evidence="9">The sequence shown here is derived from an EMBL/GenBank/DDBJ whole genome shotgun (WGS) entry which is preliminary data.</text>
</comment>
<dbReference type="InterPro" id="IPR039175">
    <property type="entry name" value="TIM22"/>
</dbReference>
<proteinExistence type="inferred from homology"/>
<dbReference type="Proteomes" id="UP000241890">
    <property type="component" value="Unassembled WGS sequence"/>
</dbReference>
<dbReference type="PANTHER" id="PTHR14110">
    <property type="entry name" value="MITOCHONDRIAL IMPORT INNER MEMBRANE TRANSLOCASE SUBUNIT TIM22"/>
    <property type="match status" value="1"/>
</dbReference>
<gene>
    <name evidence="9" type="ORF">FCC1311_046382</name>
</gene>
<evidence type="ECO:0000256" key="4">
    <source>
        <dbReference type="ARBA" id="ARBA00022792"/>
    </source>
</evidence>
<dbReference type="GO" id="GO:0008320">
    <property type="term" value="F:protein transmembrane transporter activity"/>
    <property type="evidence" value="ECO:0007669"/>
    <property type="project" value="UniProtKB-UniRule"/>
</dbReference>
<keyword evidence="4 8" id="KW-0999">Mitochondrion inner membrane</keyword>
<dbReference type="FunCoup" id="A0A2R5GCW5">
    <property type="interactions" value="241"/>
</dbReference>